<dbReference type="RefSeq" id="WP_183374019.1">
    <property type="nucleotide sequence ID" value="NZ_CBCSFZ010000008.1"/>
</dbReference>
<dbReference type="Proteomes" id="UP000568050">
    <property type="component" value="Unassembled WGS sequence"/>
</dbReference>
<evidence type="ECO:0000313" key="3">
    <source>
        <dbReference type="Proteomes" id="UP000568050"/>
    </source>
</evidence>
<feature type="region of interest" description="Disordered" evidence="1">
    <location>
        <begin position="202"/>
        <end position="232"/>
    </location>
</feature>
<gene>
    <name evidence="2" type="ORF">FHX50_000417</name>
</gene>
<protein>
    <recommendedName>
        <fullName evidence="4">DUF2867 domain-containing protein</fullName>
    </recommendedName>
</protein>
<name>A0A839QTJ4_9MICO</name>
<organism evidence="2 3">
    <name type="scientific">Helcobacillus massiliensis</name>
    <dbReference type="NCBI Taxonomy" id="521392"/>
    <lineage>
        <taxon>Bacteria</taxon>
        <taxon>Bacillati</taxon>
        <taxon>Actinomycetota</taxon>
        <taxon>Actinomycetes</taxon>
        <taxon>Micrococcales</taxon>
        <taxon>Dermabacteraceae</taxon>
        <taxon>Helcobacillus</taxon>
    </lineage>
</organism>
<feature type="region of interest" description="Disordered" evidence="1">
    <location>
        <begin position="1"/>
        <end position="30"/>
    </location>
</feature>
<reference evidence="2 3" key="1">
    <citation type="submission" date="2020-08" db="EMBL/GenBank/DDBJ databases">
        <title>Sequencing the genomes of 1000 actinobacteria strains.</title>
        <authorList>
            <person name="Klenk H.-P."/>
        </authorList>
    </citation>
    <scope>NUCLEOTIDE SEQUENCE [LARGE SCALE GENOMIC DNA]</scope>
    <source>
        <strain evidence="2 3">DSM 23040</strain>
    </source>
</reference>
<evidence type="ECO:0008006" key="4">
    <source>
        <dbReference type="Google" id="ProtNLM"/>
    </source>
</evidence>
<dbReference type="AlphaFoldDB" id="A0A839QTJ4"/>
<sequence>MSTPEPDEIIIEPDDQQDGTAHHGDRADDTDRTEHFVREARGYNSLALRDIPLPDYCDVVIIPTRGVRETDPRVWAEAIFSRENATLASRGAKALRNEAIRLFDLVPPPDRTRDVIEVVGDEALIVDDTPSLAVRIGVAVEPGGHLLRITTAVKYRNLRGRLTWAPRRVMHAAAVHTLARRAPVTMRTREVRASGQRGLLGVTRLPKLIDQPRPGQHSRGGQQDQRRPDSGR</sequence>
<feature type="compositionally biased region" description="Basic and acidic residues" evidence="1">
    <location>
        <begin position="20"/>
        <end position="30"/>
    </location>
</feature>
<evidence type="ECO:0000313" key="2">
    <source>
        <dbReference type="EMBL" id="MBB3022169.1"/>
    </source>
</evidence>
<accession>A0A839QTJ4</accession>
<comment type="caution">
    <text evidence="2">The sequence shown here is derived from an EMBL/GenBank/DDBJ whole genome shotgun (WGS) entry which is preliminary data.</text>
</comment>
<dbReference type="EMBL" id="JACHWP010000001">
    <property type="protein sequence ID" value="MBB3022169.1"/>
    <property type="molecule type" value="Genomic_DNA"/>
</dbReference>
<feature type="compositionally biased region" description="Acidic residues" evidence="1">
    <location>
        <begin position="1"/>
        <end position="17"/>
    </location>
</feature>
<keyword evidence="3" id="KW-1185">Reference proteome</keyword>
<proteinExistence type="predicted"/>
<evidence type="ECO:0000256" key="1">
    <source>
        <dbReference type="SAM" id="MobiDB-lite"/>
    </source>
</evidence>